<organism evidence="1 2">
    <name type="scientific">Asterophora parasitica</name>
    <dbReference type="NCBI Taxonomy" id="117018"/>
    <lineage>
        <taxon>Eukaryota</taxon>
        <taxon>Fungi</taxon>
        <taxon>Dikarya</taxon>
        <taxon>Basidiomycota</taxon>
        <taxon>Agaricomycotina</taxon>
        <taxon>Agaricomycetes</taxon>
        <taxon>Agaricomycetidae</taxon>
        <taxon>Agaricales</taxon>
        <taxon>Tricholomatineae</taxon>
        <taxon>Lyophyllaceae</taxon>
        <taxon>Asterophora</taxon>
    </lineage>
</organism>
<accession>A0A9P7GC77</accession>
<sequence>MSLSSKLSNLDLDLGFKSRGPNSSSDYIRQYLQEVVRIAPGLQRLNIRGSVAHTLLGLVSSMRNLQTLSLRLGASMTIDVLLAVSTFQSLSALELHAGHLNADDLSCALHNQDRPVFPSLKTLRIRAHAPVLESIIDSIPPNTLHTLRIEAEDPSGVPVVWSGVFKAISHKAANTLQNLTIEHHIELDDVEQHNADTTGSSQVEAKTDTPIPFDDLQILRPLRHLRQVVLDTTLPPALSDENIITLVTGWPELRHLDLGATLLSPEAASPTFLSLNALAKGAPNLESLVISADLNGIEAAAVPVDVPSHVALTRMTLACTLTSEPVQVATYLHRLFPSLVDVEGHPEREEHWSRIRDAMQRMRLPLPHIE</sequence>
<reference evidence="1" key="2">
    <citation type="submission" date="2021-10" db="EMBL/GenBank/DDBJ databases">
        <title>Phylogenomics reveals ancestral predisposition of the termite-cultivated fungus Termitomyces towards a domesticated lifestyle.</title>
        <authorList>
            <person name="Auxier B."/>
            <person name="Grum-Grzhimaylo A."/>
            <person name="Cardenas M.E."/>
            <person name="Lodge J.D."/>
            <person name="Laessoe T."/>
            <person name="Pedersen O."/>
            <person name="Smith M.E."/>
            <person name="Kuyper T.W."/>
            <person name="Franco-Molano E.A."/>
            <person name="Baroni T.J."/>
            <person name="Aanen D.K."/>
        </authorList>
    </citation>
    <scope>NUCLEOTIDE SEQUENCE</scope>
    <source>
        <strain evidence="1">AP01</strain>
        <tissue evidence="1">Mycelium</tissue>
    </source>
</reference>
<evidence type="ECO:0000313" key="1">
    <source>
        <dbReference type="EMBL" id="KAG5647882.1"/>
    </source>
</evidence>
<dbReference type="InterPro" id="IPR032675">
    <property type="entry name" value="LRR_dom_sf"/>
</dbReference>
<reference evidence="1" key="1">
    <citation type="submission" date="2020-07" db="EMBL/GenBank/DDBJ databases">
        <authorList>
            <person name="Nieuwenhuis M."/>
            <person name="Van De Peppel L.J.J."/>
        </authorList>
    </citation>
    <scope>NUCLEOTIDE SEQUENCE</scope>
    <source>
        <strain evidence="1">AP01</strain>
        <tissue evidence="1">Mycelium</tissue>
    </source>
</reference>
<keyword evidence="2" id="KW-1185">Reference proteome</keyword>
<dbReference type="OrthoDB" id="2663142at2759"/>
<comment type="caution">
    <text evidence="1">The sequence shown here is derived from an EMBL/GenBank/DDBJ whole genome shotgun (WGS) entry which is preliminary data.</text>
</comment>
<dbReference type="AlphaFoldDB" id="A0A9P7GC77"/>
<dbReference type="Proteomes" id="UP000775547">
    <property type="component" value="Unassembled WGS sequence"/>
</dbReference>
<name>A0A9P7GC77_9AGAR</name>
<dbReference type="EMBL" id="JABCKV010000006">
    <property type="protein sequence ID" value="KAG5647882.1"/>
    <property type="molecule type" value="Genomic_DNA"/>
</dbReference>
<gene>
    <name evidence="1" type="ORF">DXG03_007806</name>
</gene>
<dbReference type="SUPFAM" id="SSF52047">
    <property type="entry name" value="RNI-like"/>
    <property type="match status" value="1"/>
</dbReference>
<protein>
    <submittedName>
        <fullName evidence="1">Uncharacterized protein</fullName>
    </submittedName>
</protein>
<dbReference type="Gene3D" id="3.80.10.10">
    <property type="entry name" value="Ribonuclease Inhibitor"/>
    <property type="match status" value="1"/>
</dbReference>
<proteinExistence type="predicted"/>
<evidence type="ECO:0000313" key="2">
    <source>
        <dbReference type="Proteomes" id="UP000775547"/>
    </source>
</evidence>